<dbReference type="AlphaFoldDB" id="A0A9P7E889"/>
<organism evidence="7 8">
    <name type="scientific">Suillus subaureus</name>
    <dbReference type="NCBI Taxonomy" id="48587"/>
    <lineage>
        <taxon>Eukaryota</taxon>
        <taxon>Fungi</taxon>
        <taxon>Dikarya</taxon>
        <taxon>Basidiomycota</taxon>
        <taxon>Agaricomycotina</taxon>
        <taxon>Agaricomycetes</taxon>
        <taxon>Agaricomycetidae</taxon>
        <taxon>Boletales</taxon>
        <taxon>Suillineae</taxon>
        <taxon>Suillaceae</taxon>
        <taxon>Suillus</taxon>
    </lineage>
</organism>
<feature type="compositionally biased region" description="Basic residues" evidence="5">
    <location>
        <begin position="31"/>
        <end position="40"/>
    </location>
</feature>
<name>A0A9P7E889_9AGAM</name>
<comment type="function">
    <text evidence="3">Possible regulatory or functional link with the histocompatibility cluster.</text>
</comment>
<gene>
    <name evidence="7" type="ORF">BJ212DRAFT_1275493</name>
</gene>
<dbReference type="RefSeq" id="XP_041191180.1">
    <property type="nucleotide sequence ID" value="XM_041331224.1"/>
</dbReference>
<keyword evidence="8" id="KW-1185">Reference proteome</keyword>
<dbReference type="Pfam" id="PF01926">
    <property type="entry name" value="MMR_HSR1"/>
    <property type="match status" value="1"/>
</dbReference>
<evidence type="ECO:0000313" key="8">
    <source>
        <dbReference type="Proteomes" id="UP000807769"/>
    </source>
</evidence>
<dbReference type="GeneID" id="64625241"/>
<sequence>MRRSGKQRKAELQLKRAVKRGDVAPPEAQPRRKNFRRPPKLGHSLGARLLADDASRAARKLQSQFVKLDPDFLETTKHLAATLPLTRPISADACVLVADHAQSGSDLVIDQLSIPRRPKWKYTMSKDDVDANEQDYFRRWITQTDAIVERWHNQINQPAASGTDLGSAGPSIPDAAVQDKMPCASTHFERNLEVWRQLWRVTEISQILLCLLDSRCPPLHFPSSLESYLASRKAKVILVLTKVDIAGPERAEAWTAYLQKRHPGLPIVQVEAYQQKVGEQGRPVYESHLPLPFRERLVNAMRQVHEEMLIPPERVRSDEAKLKRWNPPVKREIDWNGLLHAHGKKVGSIVGGAAMPKGKGKEDTADDAQEPEQEGSDNEGQLEWQEPEFLTVGLIGQPNVGKSSLLNALFGIHKVRASRTPGKTKHFQTLFWTPDVRLVDCPGLVMPAFTPMDTQVLCGILPISRVSAIPFCIHQIGQLLPLETILGLTHPSANSTPVEDKRTWRDDKQPSLKDNKMHWTATEIMTAYANKKGWVTAKAGRPDIHRAGNAMLRLVAEGKIAWAFWPPETDLTTVGSSGGNGIWLLRDAYQHAEEPDEDDEEGSGDEADEIESPDESNDEDKDGNSTGEEEEHQDADFKSVTVGRFGVLAIDD</sequence>
<dbReference type="PANTHER" id="PTHR45709">
    <property type="entry name" value="LARGE SUBUNIT GTPASE 1 HOMOLOG-RELATED"/>
    <property type="match status" value="1"/>
</dbReference>
<dbReference type="InterPro" id="IPR043358">
    <property type="entry name" value="GNL1-like"/>
</dbReference>
<feature type="compositionally biased region" description="Basic and acidic residues" evidence="5">
    <location>
        <begin position="8"/>
        <end position="22"/>
    </location>
</feature>
<evidence type="ECO:0000256" key="1">
    <source>
        <dbReference type="ARBA" id="ARBA00022741"/>
    </source>
</evidence>
<dbReference type="OrthoDB" id="61815at2759"/>
<accession>A0A9P7E889</accession>
<dbReference type="EMBL" id="JABBWG010000024">
    <property type="protein sequence ID" value="KAG1813306.1"/>
    <property type="molecule type" value="Genomic_DNA"/>
</dbReference>
<feature type="compositionally biased region" description="Acidic residues" evidence="5">
    <location>
        <begin position="364"/>
        <end position="377"/>
    </location>
</feature>
<evidence type="ECO:0000256" key="4">
    <source>
        <dbReference type="ARBA" id="ARBA00039902"/>
    </source>
</evidence>
<feature type="domain" description="G" evidence="6">
    <location>
        <begin position="391"/>
        <end position="446"/>
    </location>
</feature>
<reference evidence="7" key="1">
    <citation type="journal article" date="2020" name="New Phytol.">
        <title>Comparative genomics reveals dynamic genome evolution in host specialist ectomycorrhizal fungi.</title>
        <authorList>
            <person name="Lofgren L.A."/>
            <person name="Nguyen N.H."/>
            <person name="Vilgalys R."/>
            <person name="Ruytinx J."/>
            <person name="Liao H.L."/>
            <person name="Branco S."/>
            <person name="Kuo A."/>
            <person name="LaButti K."/>
            <person name="Lipzen A."/>
            <person name="Andreopoulos W."/>
            <person name="Pangilinan J."/>
            <person name="Riley R."/>
            <person name="Hundley H."/>
            <person name="Na H."/>
            <person name="Barry K."/>
            <person name="Grigoriev I.V."/>
            <person name="Stajich J.E."/>
            <person name="Kennedy P.G."/>
        </authorList>
    </citation>
    <scope>NUCLEOTIDE SEQUENCE</scope>
    <source>
        <strain evidence="7">MN1</strain>
    </source>
</reference>
<feature type="region of interest" description="Disordered" evidence="5">
    <location>
        <begin position="493"/>
        <end position="512"/>
    </location>
</feature>
<dbReference type="GO" id="GO:0003924">
    <property type="term" value="F:GTPase activity"/>
    <property type="evidence" value="ECO:0007669"/>
    <property type="project" value="InterPro"/>
</dbReference>
<dbReference type="GO" id="GO:0005525">
    <property type="term" value="F:GTP binding"/>
    <property type="evidence" value="ECO:0007669"/>
    <property type="project" value="UniProtKB-KW"/>
</dbReference>
<keyword evidence="2" id="KW-0342">GTP-binding</keyword>
<evidence type="ECO:0000313" key="7">
    <source>
        <dbReference type="EMBL" id="KAG1813306.1"/>
    </source>
</evidence>
<dbReference type="PANTHER" id="PTHR45709:SF3">
    <property type="entry name" value="GUANINE NUCLEOTIDE-BINDING PROTEIN-LIKE 1"/>
    <property type="match status" value="1"/>
</dbReference>
<evidence type="ECO:0000256" key="3">
    <source>
        <dbReference type="ARBA" id="ARBA00037770"/>
    </source>
</evidence>
<feature type="region of interest" description="Disordered" evidence="5">
    <location>
        <begin position="349"/>
        <end position="382"/>
    </location>
</feature>
<feature type="region of interest" description="Disordered" evidence="5">
    <location>
        <begin position="591"/>
        <end position="639"/>
    </location>
</feature>
<dbReference type="Gene3D" id="3.40.50.300">
    <property type="entry name" value="P-loop containing nucleotide triphosphate hydrolases"/>
    <property type="match status" value="1"/>
</dbReference>
<evidence type="ECO:0000259" key="6">
    <source>
        <dbReference type="Pfam" id="PF01926"/>
    </source>
</evidence>
<feature type="compositionally biased region" description="Basic and acidic residues" evidence="5">
    <location>
        <begin position="498"/>
        <end position="512"/>
    </location>
</feature>
<keyword evidence="1" id="KW-0547">Nucleotide-binding</keyword>
<evidence type="ECO:0000256" key="5">
    <source>
        <dbReference type="SAM" id="MobiDB-lite"/>
    </source>
</evidence>
<dbReference type="PRINTS" id="PR00326">
    <property type="entry name" value="GTP1OBG"/>
</dbReference>
<comment type="caution">
    <text evidence="7">The sequence shown here is derived from an EMBL/GenBank/DDBJ whole genome shotgun (WGS) entry which is preliminary data.</text>
</comment>
<dbReference type="Proteomes" id="UP000807769">
    <property type="component" value="Unassembled WGS sequence"/>
</dbReference>
<protein>
    <recommendedName>
        <fullName evidence="4">Guanine nucleotide-binding protein-like 1</fullName>
    </recommendedName>
</protein>
<dbReference type="InterPro" id="IPR006073">
    <property type="entry name" value="GTP-bd"/>
</dbReference>
<dbReference type="InterPro" id="IPR027417">
    <property type="entry name" value="P-loop_NTPase"/>
</dbReference>
<proteinExistence type="predicted"/>
<feature type="region of interest" description="Disordered" evidence="5">
    <location>
        <begin position="1"/>
        <end position="43"/>
    </location>
</feature>
<dbReference type="SUPFAM" id="SSF52540">
    <property type="entry name" value="P-loop containing nucleoside triphosphate hydrolases"/>
    <property type="match status" value="1"/>
</dbReference>
<evidence type="ECO:0000256" key="2">
    <source>
        <dbReference type="ARBA" id="ARBA00023134"/>
    </source>
</evidence>
<feature type="compositionally biased region" description="Acidic residues" evidence="5">
    <location>
        <begin position="594"/>
        <end position="633"/>
    </location>
</feature>